<protein>
    <submittedName>
        <fullName evidence="1">DUF6093 family protein</fullName>
    </submittedName>
</protein>
<organism evidence="1 2">
    <name type="scientific">Pseudoclavibacter albus</name>
    <dbReference type="NCBI Taxonomy" id="272241"/>
    <lineage>
        <taxon>Bacteria</taxon>
        <taxon>Bacillati</taxon>
        <taxon>Actinomycetota</taxon>
        <taxon>Actinomycetes</taxon>
        <taxon>Micrococcales</taxon>
        <taxon>Microbacteriaceae</taxon>
        <taxon>Pseudoclavibacter</taxon>
    </lineage>
</organism>
<name>A0ABT2HWC6_9MICO</name>
<proteinExistence type="predicted"/>
<dbReference type="RefSeq" id="WP_260104073.1">
    <property type="nucleotide sequence ID" value="NZ_JALXSQ010000013.1"/>
</dbReference>
<comment type="caution">
    <text evidence="1">The sequence shown here is derived from an EMBL/GenBank/DDBJ whole genome shotgun (WGS) entry which is preliminary data.</text>
</comment>
<dbReference type="Pfam" id="PF19586">
    <property type="entry name" value="DUF6093"/>
    <property type="match status" value="1"/>
</dbReference>
<gene>
    <name evidence="1" type="ORF">M3D15_04580</name>
</gene>
<reference evidence="1 2" key="1">
    <citation type="submission" date="2022-04" db="EMBL/GenBank/DDBJ databases">
        <title>Human microbiome associated bacterial genomes.</title>
        <authorList>
            <person name="Sandstrom S."/>
            <person name="Salamzade R."/>
            <person name="Kalan L.R."/>
        </authorList>
    </citation>
    <scope>NUCLEOTIDE SEQUENCE [LARGE SCALE GENOMIC DNA]</scope>
    <source>
        <strain evidence="2">p3-SID1799</strain>
    </source>
</reference>
<evidence type="ECO:0000313" key="2">
    <source>
        <dbReference type="Proteomes" id="UP001525379"/>
    </source>
</evidence>
<keyword evidence="2" id="KW-1185">Reference proteome</keyword>
<dbReference type="InterPro" id="IPR046075">
    <property type="entry name" value="DUF6093"/>
</dbReference>
<dbReference type="Proteomes" id="UP001525379">
    <property type="component" value="Unassembled WGS sequence"/>
</dbReference>
<sequence>MSLIDRALAMGRNAALMRMRDTCTIGPVAAGELDEATGQVTKSISSVYAGPCELAETRVMSQYEDGTRDVVTGRTELRIPWSSAAPIFAGHYVEVDGVEGVFRVVREQKATNVTARRFDLETADWPV</sequence>
<accession>A0ABT2HWC6</accession>
<evidence type="ECO:0000313" key="1">
    <source>
        <dbReference type="EMBL" id="MCT2042611.1"/>
    </source>
</evidence>
<dbReference type="EMBL" id="JALXSQ010000013">
    <property type="protein sequence ID" value="MCT2042611.1"/>
    <property type="molecule type" value="Genomic_DNA"/>
</dbReference>